<gene>
    <name evidence="2" type="ORF">A3C96_00270</name>
</gene>
<organism evidence="2 3">
    <name type="scientific">Candidatus Uhrbacteria bacterium RIFCSPHIGHO2_02_FULL_60_10</name>
    <dbReference type="NCBI Taxonomy" id="1802392"/>
    <lineage>
        <taxon>Bacteria</taxon>
        <taxon>Candidatus Uhriibacteriota</taxon>
    </lineage>
</organism>
<accession>A0A1F7U6Y2</accession>
<protein>
    <recommendedName>
        <fullName evidence="4">Outer membrane protein beta-barrel domain-containing protein</fullName>
    </recommendedName>
</protein>
<feature type="chain" id="PRO_5009532997" description="Outer membrane protein beta-barrel domain-containing protein" evidence="1">
    <location>
        <begin position="21"/>
        <end position="298"/>
    </location>
</feature>
<evidence type="ECO:0000313" key="2">
    <source>
        <dbReference type="EMBL" id="OGL73598.1"/>
    </source>
</evidence>
<evidence type="ECO:0008006" key="4">
    <source>
        <dbReference type="Google" id="ProtNLM"/>
    </source>
</evidence>
<name>A0A1F7U6Y2_9BACT</name>
<dbReference type="EMBL" id="MGEA01000054">
    <property type="protein sequence ID" value="OGL73598.1"/>
    <property type="molecule type" value="Genomic_DNA"/>
</dbReference>
<comment type="caution">
    <text evidence="2">The sequence shown here is derived from an EMBL/GenBank/DDBJ whole genome shotgun (WGS) entry which is preliminary data.</text>
</comment>
<dbReference type="Proteomes" id="UP000177088">
    <property type="component" value="Unassembled WGS sequence"/>
</dbReference>
<dbReference type="AlphaFoldDB" id="A0A1F7U6Y2"/>
<sequence length="298" mass="31996">MRLWAYCAVVSLALPGWAAAGVESRMSSTYVKPVGGFIPAAIVRPQGDTPVRNLPAAESVVEVDLGLKLAPLEIDTRPFMVTTSGHAGPSVVGLHYDIMLAPFACAMKPELSFDRPWAHPCLALGYAHRSEHNTDDGTYGSTYTNALAVRARLLTADRGRTAVWLRGELVVDGLETPFVLTSKTDALSGELEKRLWLVGANGTVAVKDIGKFAFDLETRASSRGVAAAELKVRYRYDFAFSVLTGGTKESDSSEEEKPAVIGVFVGVEGRLGYNFRQTDRLGRSAAVFSLIFGLPLGG</sequence>
<evidence type="ECO:0000313" key="3">
    <source>
        <dbReference type="Proteomes" id="UP000177088"/>
    </source>
</evidence>
<proteinExistence type="predicted"/>
<feature type="signal peptide" evidence="1">
    <location>
        <begin position="1"/>
        <end position="20"/>
    </location>
</feature>
<keyword evidence="1" id="KW-0732">Signal</keyword>
<reference evidence="2 3" key="1">
    <citation type="journal article" date="2016" name="Nat. Commun.">
        <title>Thousands of microbial genomes shed light on interconnected biogeochemical processes in an aquifer system.</title>
        <authorList>
            <person name="Anantharaman K."/>
            <person name="Brown C.T."/>
            <person name="Hug L.A."/>
            <person name="Sharon I."/>
            <person name="Castelle C.J."/>
            <person name="Probst A.J."/>
            <person name="Thomas B.C."/>
            <person name="Singh A."/>
            <person name="Wilkins M.J."/>
            <person name="Karaoz U."/>
            <person name="Brodie E.L."/>
            <person name="Williams K.H."/>
            <person name="Hubbard S.S."/>
            <person name="Banfield J.F."/>
        </authorList>
    </citation>
    <scope>NUCLEOTIDE SEQUENCE [LARGE SCALE GENOMIC DNA]</scope>
</reference>
<evidence type="ECO:0000256" key="1">
    <source>
        <dbReference type="SAM" id="SignalP"/>
    </source>
</evidence>